<sequence length="70" mass="7275">MAFLPLIDRPGYAFHPVIPSVHGPGSAVRAVREDHLCRDRAGRRPQPPIAGISSGTAAAAGLTVTSSSTR</sequence>
<evidence type="ECO:0000313" key="2">
    <source>
        <dbReference type="EMBL" id="SEH03135.1"/>
    </source>
</evidence>
<evidence type="ECO:0000256" key="1">
    <source>
        <dbReference type="SAM" id="MobiDB-lite"/>
    </source>
</evidence>
<feature type="compositionally biased region" description="Low complexity" evidence="1">
    <location>
        <begin position="50"/>
        <end position="70"/>
    </location>
</feature>
<organism evidence="2 3">
    <name type="scientific">Nonomuraea solani</name>
    <dbReference type="NCBI Taxonomy" id="1144553"/>
    <lineage>
        <taxon>Bacteria</taxon>
        <taxon>Bacillati</taxon>
        <taxon>Actinomycetota</taxon>
        <taxon>Actinomycetes</taxon>
        <taxon>Streptosporangiales</taxon>
        <taxon>Streptosporangiaceae</taxon>
        <taxon>Nonomuraea</taxon>
    </lineage>
</organism>
<name>A0A1H6F224_9ACTN</name>
<dbReference type="AlphaFoldDB" id="A0A1H6F224"/>
<protein>
    <submittedName>
        <fullName evidence="2">Uncharacterized protein</fullName>
    </submittedName>
</protein>
<feature type="region of interest" description="Disordered" evidence="1">
    <location>
        <begin position="41"/>
        <end position="70"/>
    </location>
</feature>
<dbReference type="EMBL" id="FNVT01000033">
    <property type="protein sequence ID" value="SEH03135.1"/>
    <property type="molecule type" value="Genomic_DNA"/>
</dbReference>
<reference evidence="2 3" key="1">
    <citation type="submission" date="2016-10" db="EMBL/GenBank/DDBJ databases">
        <authorList>
            <person name="de Groot N.N."/>
        </authorList>
    </citation>
    <scope>NUCLEOTIDE SEQUENCE [LARGE SCALE GENOMIC DNA]</scope>
    <source>
        <strain evidence="2 3">CGMCC 4.7037</strain>
    </source>
</reference>
<accession>A0A1H6F224</accession>
<dbReference type="Proteomes" id="UP000236732">
    <property type="component" value="Unassembled WGS sequence"/>
</dbReference>
<evidence type="ECO:0000313" key="3">
    <source>
        <dbReference type="Proteomes" id="UP000236732"/>
    </source>
</evidence>
<keyword evidence="3" id="KW-1185">Reference proteome</keyword>
<proteinExistence type="predicted"/>
<gene>
    <name evidence="2" type="ORF">SAMN05444920_13339</name>
</gene>